<feature type="compositionally biased region" description="Acidic residues" evidence="1">
    <location>
        <begin position="233"/>
        <end position="247"/>
    </location>
</feature>
<dbReference type="Pfam" id="PF10991">
    <property type="entry name" value="Enc34_ssDNA-bd"/>
    <property type="match status" value="1"/>
</dbReference>
<evidence type="ECO:0000313" key="3">
    <source>
        <dbReference type="Proteomes" id="UP000184080"/>
    </source>
</evidence>
<dbReference type="Proteomes" id="UP000184080">
    <property type="component" value="Unassembled WGS sequence"/>
</dbReference>
<evidence type="ECO:0000256" key="1">
    <source>
        <dbReference type="SAM" id="MobiDB-lite"/>
    </source>
</evidence>
<protein>
    <recommendedName>
        <fullName evidence="4">DUF2815 family protein</fullName>
    </recommendedName>
</protein>
<feature type="region of interest" description="Disordered" evidence="1">
    <location>
        <begin position="131"/>
        <end position="151"/>
    </location>
</feature>
<reference evidence="2 3" key="1">
    <citation type="submission" date="2016-11" db="EMBL/GenBank/DDBJ databases">
        <authorList>
            <person name="Jaros S."/>
            <person name="Januszkiewicz K."/>
            <person name="Wedrychowicz H."/>
        </authorList>
    </citation>
    <scope>NUCLEOTIDE SEQUENCE [LARGE SCALE GENOMIC DNA]</scope>
    <source>
        <strain evidence="2 3">DSM 21864</strain>
    </source>
</reference>
<sequence length="247" mass="27038">MKNYYCAKCGSVDLFIKAHGPHTGLYCGDCGQWIQWLNKAEIQLAERFINLNNIDSESEEKLIMIKAKRTGTKVTTGKVRLSYAYLFEPHAIEGNEAKYSVSVIIPKTDTVTLQAIKEAVAEAKEQGKAKFGGKVPPNLKTPLRDGDEERPDDEAYANCYFLNANSKNKPGIVDQNVQPVLDATEVYSGCYARLTLNFYAYSASGNKGIAAGLGNVQKLEDGEPLGGFTRAEDDFDSVGSAEDDFLG</sequence>
<proteinExistence type="predicted"/>
<dbReference type="EMBL" id="FQZO01000002">
    <property type="protein sequence ID" value="SHI90898.1"/>
    <property type="molecule type" value="Genomic_DNA"/>
</dbReference>
<dbReference type="InterPro" id="IPR022595">
    <property type="entry name" value="Enc34_ssDNA-bd"/>
</dbReference>
<accession>A0A1M6EZJ8</accession>
<gene>
    <name evidence="2" type="ORF">SAMN05444401_1753</name>
</gene>
<keyword evidence="3" id="KW-1185">Reference proteome</keyword>
<dbReference type="AlphaFoldDB" id="A0A1M6EZJ8"/>
<dbReference type="InterPro" id="IPR012340">
    <property type="entry name" value="NA-bd_OB-fold"/>
</dbReference>
<feature type="region of interest" description="Disordered" evidence="1">
    <location>
        <begin position="223"/>
        <end position="247"/>
    </location>
</feature>
<name>A0A1M6EZJ8_9CLOT</name>
<evidence type="ECO:0008006" key="4">
    <source>
        <dbReference type="Google" id="ProtNLM"/>
    </source>
</evidence>
<dbReference type="STRING" id="1121298.SAMN05444401_1753"/>
<evidence type="ECO:0000313" key="2">
    <source>
        <dbReference type="EMBL" id="SHI90898.1"/>
    </source>
</evidence>
<dbReference type="Gene3D" id="2.40.50.140">
    <property type="entry name" value="Nucleic acid-binding proteins"/>
    <property type="match status" value="1"/>
</dbReference>
<dbReference type="SUPFAM" id="SSF50249">
    <property type="entry name" value="Nucleic acid-binding proteins"/>
    <property type="match status" value="1"/>
</dbReference>
<organism evidence="2 3">
    <name type="scientific">Clostridium amylolyticum</name>
    <dbReference type="NCBI Taxonomy" id="1121298"/>
    <lineage>
        <taxon>Bacteria</taxon>
        <taxon>Bacillati</taxon>
        <taxon>Bacillota</taxon>
        <taxon>Clostridia</taxon>
        <taxon>Eubacteriales</taxon>
        <taxon>Clostridiaceae</taxon>
        <taxon>Clostridium</taxon>
    </lineage>
</organism>